<feature type="compositionally biased region" description="Basic and acidic residues" evidence="1">
    <location>
        <begin position="1000"/>
        <end position="1010"/>
    </location>
</feature>
<dbReference type="Proteomes" id="UP001232063">
    <property type="component" value="Unassembled WGS sequence"/>
</dbReference>
<feature type="region of interest" description="Disordered" evidence="1">
    <location>
        <begin position="1554"/>
        <end position="1663"/>
    </location>
</feature>
<feature type="compositionally biased region" description="Polar residues" evidence="1">
    <location>
        <begin position="1034"/>
        <end position="1054"/>
    </location>
</feature>
<feature type="compositionally biased region" description="Polar residues" evidence="1">
    <location>
        <begin position="963"/>
        <end position="977"/>
    </location>
</feature>
<feature type="domain" description="Secretion system C-terminal sorting" evidence="2">
    <location>
        <begin position="3216"/>
        <end position="3293"/>
    </location>
</feature>
<keyword evidence="4" id="KW-1185">Reference proteome</keyword>
<evidence type="ECO:0000259" key="2">
    <source>
        <dbReference type="Pfam" id="PF18962"/>
    </source>
</evidence>
<evidence type="ECO:0000313" key="4">
    <source>
        <dbReference type="Proteomes" id="UP001232063"/>
    </source>
</evidence>
<dbReference type="RefSeq" id="WP_314518443.1">
    <property type="nucleotide sequence ID" value="NZ_JASJOU010000018.1"/>
</dbReference>
<feature type="compositionally biased region" description="Polar residues" evidence="1">
    <location>
        <begin position="1572"/>
        <end position="1581"/>
    </location>
</feature>
<feature type="compositionally biased region" description="Acidic residues" evidence="1">
    <location>
        <begin position="1055"/>
        <end position="1071"/>
    </location>
</feature>
<dbReference type="CDD" id="cd01951">
    <property type="entry name" value="lectin_L-type"/>
    <property type="match status" value="1"/>
</dbReference>
<feature type="region of interest" description="Disordered" evidence="1">
    <location>
        <begin position="462"/>
        <end position="499"/>
    </location>
</feature>
<dbReference type="EMBL" id="JASJOU010000018">
    <property type="protein sequence ID" value="MDJ1505899.1"/>
    <property type="molecule type" value="Genomic_DNA"/>
</dbReference>
<protein>
    <submittedName>
        <fullName evidence="3">T9SS type A sorting domain-containing protein</fullName>
    </submittedName>
</protein>
<feature type="region of interest" description="Disordered" evidence="1">
    <location>
        <begin position="2968"/>
        <end position="2989"/>
    </location>
</feature>
<dbReference type="InterPro" id="IPR013320">
    <property type="entry name" value="ConA-like_dom_sf"/>
</dbReference>
<organism evidence="3 4">
    <name type="scientific">Xanthocytophaga agilis</name>
    <dbReference type="NCBI Taxonomy" id="3048010"/>
    <lineage>
        <taxon>Bacteria</taxon>
        <taxon>Pseudomonadati</taxon>
        <taxon>Bacteroidota</taxon>
        <taxon>Cytophagia</taxon>
        <taxon>Cytophagales</taxon>
        <taxon>Rhodocytophagaceae</taxon>
        <taxon>Xanthocytophaga</taxon>
    </lineage>
</organism>
<dbReference type="SUPFAM" id="SSF49899">
    <property type="entry name" value="Concanavalin A-like lectins/glucanases"/>
    <property type="match status" value="1"/>
</dbReference>
<dbReference type="Pfam" id="PF18483">
    <property type="entry name" value="Lectin_L-type_dom"/>
    <property type="match status" value="1"/>
</dbReference>
<dbReference type="GO" id="GO:0005509">
    <property type="term" value="F:calcium ion binding"/>
    <property type="evidence" value="ECO:0007669"/>
    <property type="project" value="InterPro"/>
</dbReference>
<feature type="compositionally biased region" description="Basic and acidic residues" evidence="1">
    <location>
        <begin position="485"/>
        <end position="497"/>
    </location>
</feature>
<evidence type="ECO:0000256" key="1">
    <source>
        <dbReference type="SAM" id="MobiDB-lite"/>
    </source>
</evidence>
<dbReference type="SUPFAM" id="SSF103647">
    <property type="entry name" value="TSP type-3 repeat"/>
    <property type="match status" value="12"/>
</dbReference>
<feature type="compositionally biased region" description="Polar residues" evidence="1">
    <location>
        <begin position="2106"/>
        <end position="2118"/>
    </location>
</feature>
<feature type="region of interest" description="Disordered" evidence="1">
    <location>
        <begin position="960"/>
        <end position="1099"/>
    </location>
</feature>
<dbReference type="InterPro" id="IPR018247">
    <property type="entry name" value="EF_Hand_1_Ca_BS"/>
</dbReference>
<sequence>MTDALEAGYTDANGDGVVDAFADTDKDGWNDTTTAGYYLFDTDNDGVTDYRDTDSDSDGVSDLIEGHDADFNGMADRVLSGTDTDNDGLDNNFDTDNGYTYVTPKDADADGVVDFKDSDDDNDGLLTKAEDYNANTNWADDLRQGGPRPDYLKTSVAVPSCFNPTLSTVNFTNAGVTFPATAGGVTVSSTNANVVLSNGTVYGGGTSYPSGAAGYGTTVNNTRTAQLLIQNGLPTLATATISFSQAVQNATIQLWDIDASPGQFIDRVTINGYLGSNLVTLSSTNVATGSANTYIGSNTIVGNSNVNTNSTNGNVTISFPSTIDRIVIVYRNNDPAQGNQGLGIGQITWCPADRDNDGVADLTDLDDDNDGILDTDENGGVDPFADVNSNGIPNYIDPSFAGFVDSNSDGINDNFDFDKDGIINQFDIDSDNDGIPDAIEANSGNAPTNYIISGTGTGRIGGTINANGRPASSQTTPLANPDTDSDGKKDFLDKDSDNDGLTDALEAGYTDANGDGVVDAFADTDKDGWNDATTATLYMLDTDSDNLADYRDTDSDSDGVSDLIEGHDADFNGVADRVLSGTDTDNDGLDNNFDTDNGYTYVTPKDADADGVVDFKDSDDDNDGFLTRTENYNNNAIWTDDLSQGGPRPDYLKALSTVASCYNPTPSIANFGTGGVTFPVTSNGITVSSTNANVVLSNGTTYVGTSYPSGGAGYNTNYGNQRSAELTITGGSPSLATATINFGQAVQNATIRLLDIDASPGQFIDRITVNGYLGANLITLSSTNVATGSGNTYIGSNTIVGTANVASNSTNGNVTISFPSTVDRIIILYRNNDPAQGDQGLGIGQITWCSTDRDNDGVVDLTDLDDDNDGLLDTDESGGVDPLADANANGIANYMDPTFAGFVDANSDGINDNFDEDKDGIINIFDLDSDNDGITDAIEANGGTAPANYNTTGINSGRIGGTINANGRPASSQTTPLANPDTDSDGKKDFLDTDSDNDGVLDRIEGHDANFDGAADTALSGTDSDKDGLDNNFDPYNNSTGTANGSANTALPQDTDSDGTPDYRDTDDDNDGVLTATTGALGEDANSNGNWADDKTQGQGGAGRPNYLYYYNLLFQPNGNATGSSACASTGNSFRLTPDVASQIGSVWRRVPLNLNYSFEVQFNAYFGTTDALGADGITFALQTAGINAIGASGTGIGMQGVTPSVIVEFDTYDNGAGSGDITDDHIAISKNGTLASPVFAAVAAKGAGQNIEDGVYYPVRILWNKNTKTLQVYFNGVLRATYSEDFVSTVFSNNPVVYWGYTASTGAYTNRQEVCDINFFYDNDQDGVADNIDIDDDNDGITDLVESGGVATATTDADNDGVINFMDADYCTLNAAGVCASLDMDNDGIINQFDLDSDNDGIADAIEANGGATPASYSATTGRITGAVGANGMPNASETAVESGVSLFANPDTDSDGKRDYLDRDSDGDGITDTREAGGTDVNGDGIIDALADTNRDGWNDANATTALPLTNSDADAAPDYLDTDSDNDGVLDAIEGHDANFDGVSDVVGSTLTDTDNDGLANGYDPDNGGITTAPQNTDGADLPDYRDTDDDNDGLLTKNENYNGNATLADDFTQGGPRPDYLQRADRDGDGIVDATDNDDDNDGISDLVESGGVDPLGDADADGVLNYRDSSPGGGIVWADTNADGINDNFDKDGDGIINSYDLDSDNDGIPDAVEANNGVLPANMNTDGKYPVAYVNANDTDGDGFANAVDASTGGTALANGDQDVDGLPNALDVDSDSDGIPDAVEANNGVLPVNMTTDGQYPAVYVIANDTDKDGLVNALDVTNGGTPLVNGNKDNAGLSNFLDLDSDNDGIPDAVEANNGALPANMTANGRYPIAYATANDTDRDGLVNVLDINNGGTSLVNGNNDYDALPNFLDLDSDGDGIVDAMEANNGVLPTNMNNNGQYPVAYSNANDTNGDGLVNAVDPNNGGTALALTNSDGDTLRDFLDIDSDNDGIVDNREAMSVAAYIAPVVTDTDNDGISNAYDADNGGTPVVPVNTDGADLADYRDTDSDNDGVIDRIEGNDANQDGIADVTFALADADSDGLQDVFDTVNGKGTLGNVNGTNTPLQNTDGTDQPDYRDTDDDNDGFLTAVEDSNNNGNWADDKTQGQGPAGKPNYLFKADHDGDGISDLVDVDDDNDGILDTDEDGTPGGFDPSADADGDGVPNYRDSDFGGIAFVDSNTDGVNDNLDKDLDGIPNHWDLDSDNDGIADVIEAGGTDPDGNGLIGNGATITDTDGDGLSNIVDTDNGGTALANLDSDGDGLRNFLDRDSDNDGITDTREVAGTDANGDGVIDGFADANGDGFNDATVASPLTLPDTDGDGFRNYLDLDSDNDGIADIVENGQPDTDNNGRIDGFADADNDGLANVVDPFNGTTSTGIVVNLINSDAGSEPVGAILPDYLDRDSDNDGITDAREAAGTASSDANGDGIIDSFGSGNTNGWANTRPSYASLLDTDGDGLRNYRDRDSDNDGITDAREFNATGSLDADGDGIVAVTITDANGDGLNDGSVTATLPLNSDGDSVPNYIDLDSDNDGIADVVEVGYADANNDGRVDFTGTFASNDTDGDGLITVADPSTGGTATVLINTDSASEPAGAILPNYIDRDSDNDGITDTREAGGADTDGNGVIGNTAGSTAIVDANGDGWNDTPITYAMILTTDLDGDGKFNYVDRDSDNDGLTDASEAVLSNDTDGDGVVGNVAGATITDANTDGINDGSLNAAFPADTDGDGVSNYQDLDSDNDGIGDFMEAGGLATSDANNDGRIDVGLADTDGDGLYNLVDPVNGASVGGANTGARLAMPDTDGDGVRNFLDLDSDNDGISDAIEANAGVAPAGYNAGSARIGSAVNTSGLVAVTKLNPALVTDTDVDGTRDYADVDSDADGITDAIEANGALMSSSFTSVYAPATGRFTGAVNSDGIPASASGLITNPDSDSDGRPDYVDSNSDNDTYADWIEAFNDNRNKESADDFKARVAAFVAAGGNAAFYPSTDANGNTFPDWLDDSDGDGIANFLDINSSFYHDTDGDGLVDLLDPSNGGKGYAAVLSFPDFNSNGIPDQRDATDIIPLPVTWLRFEARENGEVVDVIWATASEKNSAYFEIERSSNGKDFLSIGRVQATGTTSSVSNYFFEDVHPLAGVSYYRLRQVDQDGIYAYSKVVRIERDIASTQLTAYPNPTRGDLTLHVEQFSNEKLQVRIFTASGSLVRQLELESTNGSAQSGGIASEWKLNLGDLANGMYTLQIQGETIRQTIRVVKVN</sequence>
<dbReference type="PANTHER" id="PTHR10199">
    <property type="entry name" value="THROMBOSPONDIN"/>
    <property type="match status" value="1"/>
</dbReference>
<dbReference type="InterPro" id="IPR056573">
    <property type="entry name" value="Lectin_L-type_dom"/>
</dbReference>
<feature type="compositionally biased region" description="Basic and acidic residues" evidence="1">
    <location>
        <begin position="1624"/>
        <end position="1633"/>
    </location>
</feature>
<feature type="compositionally biased region" description="Acidic residues" evidence="1">
    <location>
        <begin position="2180"/>
        <end position="2196"/>
    </location>
</feature>
<feature type="region of interest" description="Disordered" evidence="1">
    <location>
        <begin position="2103"/>
        <end position="2216"/>
    </location>
</feature>
<feature type="compositionally biased region" description="Basic and acidic residues" evidence="1">
    <location>
        <begin position="2649"/>
        <end position="2665"/>
    </location>
</feature>
<dbReference type="Pfam" id="PF18962">
    <property type="entry name" value="Por_Secre_tail"/>
    <property type="match status" value="1"/>
</dbReference>
<dbReference type="GO" id="GO:0004553">
    <property type="term" value="F:hydrolase activity, hydrolyzing O-glycosyl compounds"/>
    <property type="evidence" value="ECO:0007669"/>
    <property type="project" value="UniProtKB-ARBA"/>
</dbReference>
<evidence type="ECO:0000313" key="3">
    <source>
        <dbReference type="EMBL" id="MDJ1505899.1"/>
    </source>
</evidence>
<dbReference type="Gene3D" id="4.10.1080.10">
    <property type="entry name" value="TSP type-3 repeat"/>
    <property type="match status" value="7"/>
</dbReference>
<feature type="region of interest" description="Disordered" evidence="1">
    <location>
        <begin position="1448"/>
        <end position="1486"/>
    </location>
</feature>
<dbReference type="GO" id="GO:0005975">
    <property type="term" value="P:carbohydrate metabolic process"/>
    <property type="evidence" value="ECO:0007669"/>
    <property type="project" value="UniProtKB-ARBA"/>
</dbReference>
<dbReference type="PROSITE" id="PS00018">
    <property type="entry name" value="EF_HAND_1"/>
    <property type="match status" value="4"/>
</dbReference>
<comment type="caution">
    <text evidence="3">The sequence shown here is derived from an EMBL/GenBank/DDBJ whole genome shotgun (WGS) entry which is preliminary data.</text>
</comment>
<dbReference type="InterPro" id="IPR028974">
    <property type="entry name" value="TSP_type-3_rpt"/>
</dbReference>
<gene>
    <name evidence="3" type="ORF">QNI22_34900</name>
</gene>
<dbReference type="NCBIfam" id="TIGR04183">
    <property type="entry name" value="Por_Secre_tail"/>
    <property type="match status" value="1"/>
</dbReference>
<reference evidence="3" key="1">
    <citation type="submission" date="2023-05" db="EMBL/GenBank/DDBJ databases">
        <authorList>
            <person name="Zhang X."/>
        </authorList>
    </citation>
    <scope>NUCLEOTIDE SEQUENCE</scope>
    <source>
        <strain evidence="3">BD1B2-1</strain>
    </source>
</reference>
<accession>A0AAE3RCK1</accession>
<dbReference type="InterPro" id="IPR026444">
    <property type="entry name" value="Secre_tail"/>
</dbReference>
<name>A0AAE3RCK1_9BACT</name>
<proteinExistence type="predicted"/>
<feature type="compositionally biased region" description="Basic and acidic residues" evidence="1">
    <location>
        <begin position="1456"/>
        <end position="1479"/>
    </location>
</feature>
<feature type="region of interest" description="Disordered" evidence="1">
    <location>
        <begin position="2645"/>
        <end position="2674"/>
    </location>
</feature>
<dbReference type="Gene3D" id="2.60.120.200">
    <property type="match status" value="1"/>
</dbReference>